<organism evidence="1 2">
    <name type="scientific">Actinacidiphila acididurans</name>
    <dbReference type="NCBI Taxonomy" id="2784346"/>
    <lineage>
        <taxon>Bacteria</taxon>
        <taxon>Bacillati</taxon>
        <taxon>Actinomycetota</taxon>
        <taxon>Actinomycetes</taxon>
        <taxon>Kitasatosporales</taxon>
        <taxon>Streptomycetaceae</taxon>
        <taxon>Actinacidiphila</taxon>
    </lineage>
</organism>
<dbReference type="Proteomes" id="UP000749040">
    <property type="component" value="Unassembled WGS sequence"/>
</dbReference>
<keyword evidence="2" id="KW-1185">Reference proteome</keyword>
<comment type="caution">
    <text evidence="1">The sequence shown here is derived from an EMBL/GenBank/DDBJ whole genome shotgun (WGS) entry which is preliminary data.</text>
</comment>
<dbReference type="EMBL" id="JADKYB010000024">
    <property type="protein sequence ID" value="MBM9509340.1"/>
    <property type="molecule type" value="Genomic_DNA"/>
</dbReference>
<dbReference type="RefSeq" id="WP_205362266.1">
    <property type="nucleotide sequence ID" value="NZ_JADKYB010000024.1"/>
</dbReference>
<evidence type="ECO:0000313" key="1">
    <source>
        <dbReference type="EMBL" id="MBM9509340.1"/>
    </source>
</evidence>
<protein>
    <submittedName>
        <fullName evidence="1">Uncharacterized protein</fullName>
    </submittedName>
</protein>
<proteinExistence type="predicted"/>
<reference evidence="1 2" key="1">
    <citation type="submission" date="2021-01" db="EMBL/GenBank/DDBJ databases">
        <title>Streptomyces acididurans sp. nov., isolated from a peat swamp forest soil.</title>
        <authorList>
            <person name="Chantavorakit T."/>
            <person name="Duangmal K."/>
        </authorList>
    </citation>
    <scope>NUCLEOTIDE SEQUENCE [LARGE SCALE GENOMIC DNA]</scope>
    <source>
        <strain evidence="1 2">KK5PA1</strain>
    </source>
</reference>
<sequence length="146" mass="15637">MTSPNDPAPFDPATGATDSIDLLTAALRRDAADLEVYARVLTTTLADALPPDSVTVARKRSMADRLAGRDGRVERVEVVLGEQRLVLDLAGGRPQGQVCKEVRGVVLSRRPVALDEWVRELAGAVVARAQSDARARAALERLVLGE</sequence>
<name>A0ABS2U178_9ACTN</name>
<gene>
    <name evidence="1" type="ORF">ITX44_33300</name>
</gene>
<evidence type="ECO:0000313" key="2">
    <source>
        <dbReference type="Proteomes" id="UP000749040"/>
    </source>
</evidence>
<accession>A0ABS2U178</accession>